<evidence type="ECO:0000256" key="13">
    <source>
        <dbReference type="PROSITE-ProRule" id="PRU00175"/>
    </source>
</evidence>
<evidence type="ECO:0000256" key="9">
    <source>
        <dbReference type="ARBA" id="ARBA00022833"/>
    </source>
</evidence>
<dbReference type="Proteomes" id="UP000663829">
    <property type="component" value="Unassembled WGS sequence"/>
</dbReference>
<evidence type="ECO:0000256" key="2">
    <source>
        <dbReference type="ARBA" id="ARBA00004123"/>
    </source>
</evidence>
<dbReference type="InterPro" id="IPR032443">
    <property type="entry name" value="RAWUL"/>
</dbReference>
<dbReference type="GO" id="GO:0003682">
    <property type="term" value="F:chromatin binding"/>
    <property type="evidence" value="ECO:0007669"/>
    <property type="project" value="TreeGrafter"/>
</dbReference>
<dbReference type="PROSITE" id="PS50089">
    <property type="entry name" value="ZF_RING_2"/>
    <property type="match status" value="1"/>
</dbReference>
<evidence type="ECO:0000256" key="8">
    <source>
        <dbReference type="ARBA" id="ARBA00022786"/>
    </source>
</evidence>
<dbReference type="OrthoDB" id="337575at2759"/>
<dbReference type="InterPro" id="IPR001841">
    <property type="entry name" value="Znf_RING"/>
</dbReference>
<gene>
    <name evidence="16" type="ORF">GPM918_LOCUS1482</name>
    <name evidence="17" type="ORF">SRO942_LOCUS1482</name>
</gene>
<dbReference type="SUPFAM" id="SSF57850">
    <property type="entry name" value="RING/U-box"/>
    <property type="match status" value="1"/>
</dbReference>
<dbReference type="Pfam" id="PF16207">
    <property type="entry name" value="RAWUL"/>
    <property type="match status" value="1"/>
</dbReference>
<dbReference type="AlphaFoldDB" id="A0A813Q693"/>
<comment type="catalytic activity">
    <reaction evidence="1">
        <text>S-ubiquitinyl-[E2 ubiquitin-conjugating enzyme]-L-cysteine + [acceptor protein]-L-lysine = [E2 ubiquitin-conjugating enzyme]-L-cysteine + N(6)-ubiquitinyl-[acceptor protein]-L-lysine.</text>
        <dbReference type="EC" id="2.3.2.27"/>
    </reaction>
</comment>
<keyword evidence="9" id="KW-0862">Zinc</keyword>
<keyword evidence="18" id="KW-1185">Reference proteome</keyword>
<keyword evidence="8" id="KW-0833">Ubl conjugation pathway</keyword>
<name>A0A813Q693_9BILA</name>
<evidence type="ECO:0000256" key="10">
    <source>
        <dbReference type="ARBA" id="ARBA00023015"/>
    </source>
</evidence>
<evidence type="ECO:0000313" key="16">
    <source>
        <dbReference type="EMBL" id="CAF0762771.1"/>
    </source>
</evidence>
<dbReference type="InterPro" id="IPR013083">
    <property type="entry name" value="Znf_RING/FYVE/PHD"/>
</dbReference>
<keyword evidence="6" id="KW-0479">Metal-binding</keyword>
<dbReference type="InterPro" id="IPR043540">
    <property type="entry name" value="RING1/RING2"/>
</dbReference>
<evidence type="ECO:0000313" key="17">
    <source>
        <dbReference type="EMBL" id="CAF3543842.1"/>
    </source>
</evidence>
<dbReference type="GO" id="GO:0000151">
    <property type="term" value="C:ubiquitin ligase complex"/>
    <property type="evidence" value="ECO:0007669"/>
    <property type="project" value="InterPro"/>
</dbReference>
<dbReference type="GO" id="GO:0008270">
    <property type="term" value="F:zinc ion binding"/>
    <property type="evidence" value="ECO:0007669"/>
    <property type="project" value="UniProtKB-KW"/>
</dbReference>
<dbReference type="Gene3D" id="3.10.20.90">
    <property type="entry name" value="Phosphatidylinositol 3-kinase Catalytic Subunit, Chain A, domain 1"/>
    <property type="match status" value="1"/>
</dbReference>
<feature type="domain" description="RING-type" evidence="15">
    <location>
        <begin position="48"/>
        <end position="88"/>
    </location>
</feature>
<dbReference type="Pfam" id="PF13923">
    <property type="entry name" value="zf-C3HC4_2"/>
    <property type="match status" value="1"/>
</dbReference>
<organism evidence="16 18">
    <name type="scientific">Didymodactylos carnosus</name>
    <dbReference type="NCBI Taxonomy" id="1234261"/>
    <lineage>
        <taxon>Eukaryota</taxon>
        <taxon>Metazoa</taxon>
        <taxon>Spiralia</taxon>
        <taxon>Gnathifera</taxon>
        <taxon>Rotifera</taxon>
        <taxon>Eurotatoria</taxon>
        <taxon>Bdelloidea</taxon>
        <taxon>Philodinida</taxon>
        <taxon>Philodinidae</taxon>
        <taxon>Didymodactylos</taxon>
    </lineage>
</organism>
<proteinExistence type="predicted"/>
<evidence type="ECO:0000256" key="5">
    <source>
        <dbReference type="ARBA" id="ARBA00022679"/>
    </source>
</evidence>
<keyword evidence="7 13" id="KW-0863">Zinc-finger</keyword>
<evidence type="ECO:0000256" key="7">
    <source>
        <dbReference type="ARBA" id="ARBA00022771"/>
    </source>
</evidence>
<dbReference type="SMART" id="SM00184">
    <property type="entry name" value="RING"/>
    <property type="match status" value="1"/>
</dbReference>
<dbReference type="GO" id="GO:0016567">
    <property type="term" value="P:protein ubiquitination"/>
    <property type="evidence" value="ECO:0007669"/>
    <property type="project" value="UniProtKB-UniPathway"/>
</dbReference>
<evidence type="ECO:0000256" key="1">
    <source>
        <dbReference type="ARBA" id="ARBA00000900"/>
    </source>
</evidence>
<keyword evidence="10" id="KW-0805">Transcription regulation</keyword>
<evidence type="ECO:0000256" key="14">
    <source>
        <dbReference type="SAM" id="MobiDB-lite"/>
    </source>
</evidence>
<feature type="compositionally biased region" description="Polar residues" evidence="14">
    <location>
        <begin position="158"/>
        <end position="169"/>
    </location>
</feature>
<comment type="pathway">
    <text evidence="3">Protein modification; protein ubiquitination.</text>
</comment>
<dbReference type="PANTHER" id="PTHR46076:SF3">
    <property type="entry name" value="E3 UBIQUITIN-PROTEIN LIGASE RING1"/>
    <property type="match status" value="1"/>
</dbReference>
<evidence type="ECO:0000256" key="6">
    <source>
        <dbReference type="ARBA" id="ARBA00022723"/>
    </source>
</evidence>
<evidence type="ECO:0000256" key="4">
    <source>
        <dbReference type="ARBA" id="ARBA00012483"/>
    </source>
</evidence>
<comment type="subcellular location">
    <subcellularLocation>
        <location evidence="2">Nucleus</location>
    </subcellularLocation>
</comment>
<dbReference type="EC" id="2.3.2.27" evidence="4"/>
<dbReference type="PANTHER" id="PTHR46076">
    <property type="entry name" value="E3 UBIQUITIN-PROTEIN LIGASE RING1 / RING 2 FAMILY MEMBER"/>
    <property type="match status" value="1"/>
</dbReference>
<feature type="region of interest" description="Disordered" evidence="14">
    <location>
        <begin position="142"/>
        <end position="201"/>
    </location>
</feature>
<dbReference type="Proteomes" id="UP000681722">
    <property type="component" value="Unassembled WGS sequence"/>
</dbReference>
<reference evidence="16" key="1">
    <citation type="submission" date="2021-02" db="EMBL/GenBank/DDBJ databases">
        <authorList>
            <person name="Nowell W R."/>
        </authorList>
    </citation>
    <scope>NUCLEOTIDE SEQUENCE</scope>
</reference>
<keyword evidence="12" id="KW-0539">Nucleus</keyword>
<evidence type="ECO:0000313" key="18">
    <source>
        <dbReference type="Proteomes" id="UP000663829"/>
    </source>
</evidence>
<evidence type="ECO:0000256" key="12">
    <source>
        <dbReference type="ARBA" id="ARBA00023242"/>
    </source>
</evidence>
<dbReference type="GO" id="GO:0061630">
    <property type="term" value="F:ubiquitin protein ligase activity"/>
    <property type="evidence" value="ECO:0007669"/>
    <property type="project" value="UniProtKB-EC"/>
</dbReference>
<dbReference type="PROSITE" id="PS00518">
    <property type="entry name" value="ZF_RING_1"/>
    <property type="match status" value="1"/>
</dbReference>
<dbReference type="EMBL" id="CAJNOQ010000138">
    <property type="protein sequence ID" value="CAF0762771.1"/>
    <property type="molecule type" value="Genomic_DNA"/>
</dbReference>
<accession>A0A813Q693</accession>
<dbReference type="GO" id="GO:0031519">
    <property type="term" value="C:PcG protein complex"/>
    <property type="evidence" value="ECO:0007669"/>
    <property type="project" value="TreeGrafter"/>
</dbReference>
<dbReference type="InterPro" id="IPR017907">
    <property type="entry name" value="Znf_RING_CS"/>
</dbReference>
<evidence type="ECO:0000256" key="3">
    <source>
        <dbReference type="ARBA" id="ARBA00004906"/>
    </source>
</evidence>
<keyword evidence="11" id="KW-0804">Transcription</keyword>
<protein>
    <recommendedName>
        <fullName evidence="4">RING-type E3 ubiquitin transferase</fullName>
        <ecNumber evidence="4">2.3.2.27</ecNumber>
    </recommendedName>
</protein>
<dbReference type="EMBL" id="CAJOBC010000138">
    <property type="protein sequence ID" value="CAF3543842.1"/>
    <property type="molecule type" value="Genomic_DNA"/>
</dbReference>
<dbReference type="UniPathway" id="UPA00143"/>
<comment type="caution">
    <text evidence="16">The sequence shown here is derived from an EMBL/GenBank/DDBJ whole genome shotgun (WGS) entry which is preliminary data.</text>
</comment>
<dbReference type="Gene3D" id="3.30.40.10">
    <property type="entry name" value="Zinc/RING finger domain, C3HC4 (zinc finger)"/>
    <property type="match status" value="1"/>
</dbReference>
<sequence>MMSSDMSSACGFKSWDLTPYEQQRKPHELLRDGELCISPKLLQSELTCPICLDLLRNTRTTKECLHRFCCDCIETALRSGNKECPTCRKKLISKRCLRRDPNFNALINKLFPSQNDLDEFHEKVLATKSKLKSLSSKIASSSVDDVTNEDSKMKRRSQLTMTNVSTSKGQDSDNDVMNKKTKSRRCTSIDDEQNNKKKSSDIEIFLKPHPVEHIHQTQNQRTIITSTDATMNHLSKYLNLRIKIEKDCLPTSTHINARVHNRNEDDFIFYVQQKITVTTLSSNSFVQIKNSTTLDKMIDTSWKHIDKPWNIYYKTVDK</sequence>
<keyword evidence="5" id="KW-0808">Transferase</keyword>
<evidence type="ECO:0000256" key="11">
    <source>
        <dbReference type="ARBA" id="ARBA00023163"/>
    </source>
</evidence>
<evidence type="ECO:0000259" key="15">
    <source>
        <dbReference type="PROSITE" id="PS50089"/>
    </source>
</evidence>